<feature type="region of interest" description="Disordered" evidence="3">
    <location>
        <begin position="1"/>
        <end position="54"/>
    </location>
</feature>
<name>A0A6J7ASA8_9ZZZZ</name>
<keyword evidence="4" id="KW-0472">Membrane</keyword>
<evidence type="ECO:0000313" key="8">
    <source>
        <dbReference type="EMBL" id="CAB5018087.1"/>
    </source>
</evidence>
<feature type="compositionally biased region" description="Polar residues" evidence="3">
    <location>
        <begin position="21"/>
        <end position="33"/>
    </location>
</feature>
<keyword evidence="2" id="KW-0378">Hydrolase</keyword>
<gene>
    <name evidence="6" type="ORF">UFOPK3164_01774</name>
    <name evidence="7" type="ORF">UFOPK3427_00505</name>
    <name evidence="8" type="ORF">UFOPK4112_00736</name>
</gene>
<evidence type="ECO:0000256" key="2">
    <source>
        <dbReference type="ARBA" id="ARBA00022801"/>
    </source>
</evidence>
<dbReference type="GO" id="GO:0004252">
    <property type="term" value="F:serine-type endopeptidase activity"/>
    <property type="evidence" value="ECO:0007669"/>
    <property type="project" value="InterPro"/>
</dbReference>
<accession>A0A6J7ASA8</accession>
<dbReference type="InterPro" id="IPR001478">
    <property type="entry name" value="PDZ"/>
</dbReference>
<evidence type="ECO:0000313" key="7">
    <source>
        <dbReference type="EMBL" id="CAB4866265.1"/>
    </source>
</evidence>
<dbReference type="PROSITE" id="PS50106">
    <property type="entry name" value="PDZ"/>
    <property type="match status" value="1"/>
</dbReference>
<dbReference type="SUPFAM" id="SSF50156">
    <property type="entry name" value="PDZ domain-like"/>
    <property type="match status" value="1"/>
</dbReference>
<dbReference type="PRINTS" id="PR00834">
    <property type="entry name" value="PROTEASES2C"/>
</dbReference>
<dbReference type="SUPFAM" id="SSF50494">
    <property type="entry name" value="Trypsin-like serine proteases"/>
    <property type="match status" value="1"/>
</dbReference>
<dbReference type="EMBL" id="CAFABE010000151">
    <property type="protein sequence ID" value="CAB4834879.1"/>
    <property type="molecule type" value="Genomic_DNA"/>
</dbReference>
<evidence type="ECO:0000256" key="4">
    <source>
        <dbReference type="SAM" id="Phobius"/>
    </source>
</evidence>
<dbReference type="AlphaFoldDB" id="A0A6J7ASA8"/>
<dbReference type="PANTHER" id="PTHR43343:SF3">
    <property type="entry name" value="PROTEASE DO-LIKE 8, CHLOROPLASTIC"/>
    <property type="match status" value="1"/>
</dbReference>
<reference evidence="6" key="1">
    <citation type="submission" date="2020-05" db="EMBL/GenBank/DDBJ databases">
        <authorList>
            <person name="Chiriac C."/>
            <person name="Salcher M."/>
            <person name="Ghai R."/>
            <person name="Kavagutti S V."/>
        </authorList>
    </citation>
    <scope>NUCLEOTIDE SEQUENCE</scope>
</reference>
<feature type="region of interest" description="Disordered" evidence="3">
    <location>
        <begin position="82"/>
        <end position="114"/>
    </location>
</feature>
<dbReference type="EMBL" id="CAFBPM010000005">
    <property type="protein sequence ID" value="CAB5018087.1"/>
    <property type="molecule type" value="Genomic_DNA"/>
</dbReference>
<evidence type="ECO:0000313" key="6">
    <source>
        <dbReference type="EMBL" id="CAB4834879.1"/>
    </source>
</evidence>
<evidence type="ECO:0000256" key="3">
    <source>
        <dbReference type="SAM" id="MobiDB-lite"/>
    </source>
</evidence>
<feature type="region of interest" description="Disordered" evidence="3">
    <location>
        <begin position="342"/>
        <end position="361"/>
    </location>
</feature>
<keyword evidence="1" id="KW-0645">Protease</keyword>
<dbReference type="InterPro" id="IPR001940">
    <property type="entry name" value="Peptidase_S1C"/>
</dbReference>
<dbReference type="InterPro" id="IPR036034">
    <property type="entry name" value="PDZ_sf"/>
</dbReference>
<dbReference type="Gene3D" id="2.30.42.10">
    <property type="match status" value="1"/>
</dbReference>
<proteinExistence type="predicted"/>
<protein>
    <submittedName>
        <fullName evidence="6">Unannotated protein</fullName>
    </submittedName>
</protein>
<organism evidence="6">
    <name type="scientific">freshwater metagenome</name>
    <dbReference type="NCBI Taxonomy" id="449393"/>
    <lineage>
        <taxon>unclassified sequences</taxon>
        <taxon>metagenomes</taxon>
        <taxon>ecological metagenomes</taxon>
    </lineage>
</organism>
<dbReference type="InterPro" id="IPR009003">
    <property type="entry name" value="Peptidase_S1_PA"/>
</dbReference>
<dbReference type="PANTHER" id="PTHR43343">
    <property type="entry name" value="PEPTIDASE S12"/>
    <property type="match status" value="1"/>
</dbReference>
<keyword evidence="4" id="KW-1133">Transmembrane helix</keyword>
<keyword evidence="4" id="KW-0812">Transmembrane</keyword>
<feature type="domain" description="PDZ" evidence="5">
    <location>
        <begin position="336"/>
        <end position="397"/>
    </location>
</feature>
<evidence type="ECO:0000256" key="1">
    <source>
        <dbReference type="ARBA" id="ARBA00022670"/>
    </source>
</evidence>
<dbReference type="Pfam" id="PF13365">
    <property type="entry name" value="Trypsin_2"/>
    <property type="match status" value="1"/>
</dbReference>
<dbReference type="Gene3D" id="2.40.10.120">
    <property type="match status" value="1"/>
</dbReference>
<feature type="compositionally biased region" description="Pro residues" evidence="3">
    <location>
        <begin position="38"/>
        <end position="50"/>
    </location>
</feature>
<dbReference type="EMBL" id="CAFBLT010000001">
    <property type="protein sequence ID" value="CAB4866265.1"/>
    <property type="molecule type" value="Genomic_DNA"/>
</dbReference>
<dbReference type="SMART" id="SM00228">
    <property type="entry name" value="PDZ"/>
    <property type="match status" value="1"/>
</dbReference>
<dbReference type="InterPro" id="IPR051201">
    <property type="entry name" value="Chloro_Bact_Ser_Proteases"/>
</dbReference>
<feature type="transmembrane region" description="Helical" evidence="4">
    <location>
        <begin position="58"/>
        <end position="80"/>
    </location>
</feature>
<dbReference type="Pfam" id="PF13180">
    <property type="entry name" value="PDZ_2"/>
    <property type="match status" value="1"/>
</dbReference>
<evidence type="ECO:0000259" key="5">
    <source>
        <dbReference type="PROSITE" id="PS50106"/>
    </source>
</evidence>
<sequence length="438" mass="43221">MEDENKQQPSLPPGDDVPNWTMVNSQGTAQAPNGPSAMTPPPFQPAPAPAPRGNGRGFIIGAGVTALAILLGAGIGHSFWPASTSTSSQSAPVQTAPPQGSSSGTERTSSTAETQAIAAKVNPSLVDINTNLGYQGAQAAGTGMVMSSNGLVLTNNHVINGATKISATDIGNGKTYTAVVVGYNRTSDVAVIQLQNASGLSVAPFGNSKTVSVGQAVVGIGNAGGTGGTPSTAVGTVTALDQSITASDESSSNTEQLTGLIQTDAPIQPGESGGPLVTTSSKIIGMDTAASANFSFNQGTTQGFAIPINSALSIAHQIVAGHASDTIHIGATAFLGVQVQATSGGTSSSGQDGGSGATGTSIPGVSVVGTLADSPAAKAGLVNGDTITAVNNVTVNSPSDLTAALSRFHPGDKVTIKWTDANGQKHAESITLETGPAA</sequence>
<dbReference type="GO" id="GO:0006508">
    <property type="term" value="P:proteolysis"/>
    <property type="evidence" value="ECO:0007669"/>
    <property type="project" value="UniProtKB-KW"/>
</dbReference>